<dbReference type="AlphaFoldDB" id="A0A1I5V9Z4"/>
<organism evidence="2 3">
    <name type="scientific">Parafilimonas terrae</name>
    <dbReference type="NCBI Taxonomy" id="1465490"/>
    <lineage>
        <taxon>Bacteria</taxon>
        <taxon>Pseudomonadati</taxon>
        <taxon>Bacteroidota</taxon>
        <taxon>Chitinophagia</taxon>
        <taxon>Chitinophagales</taxon>
        <taxon>Chitinophagaceae</taxon>
        <taxon>Parafilimonas</taxon>
    </lineage>
</organism>
<evidence type="ECO:0000259" key="1">
    <source>
        <dbReference type="Pfam" id="PF12867"/>
    </source>
</evidence>
<reference evidence="2 3" key="1">
    <citation type="submission" date="2016-10" db="EMBL/GenBank/DDBJ databases">
        <authorList>
            <person name="de Groot N.N."/>
        </authorList>
    </citation>
    <scope>NUCLEOTIDE SEQUENCE [LARGE SCALE GENOMIC DNA]</scope>
    <source>
        <strain evidence="2 3">DSM 28286</strain>
    </source>
</reference>
<evidence type="ECO:0000313" key="3">
    <source>
        <dbReference type="Proteomes" id="UP000199031"/>
    </source>
</evidence>
<name>A0A1I5V9Z4_9BACT</name>
<dbReference type="EMBL" id="FOXQ01000004">
    <property type="protein sequence ID" value="SFQ04319.1"/>
    <property type="molecule type" value="Genomic_DNA"/>
</dbReference>
<dbReference type="OrthoDB" id="9798830at2"/>
<dbReference type="InterPro" id="IPR034660">
    <property type="entry name" value="DinB/YfiT-like"/>
</dbReference>
<accession>A0A1I5V9Z4</accession>
<dbReference type="InterPro" id="IPR024775">
    <property type="entry name" value="DinB-like"/>
</dbReference>
<keyword evidence="3" id="KW-1185">Reference proteome</keyword>
<sequence>MKYTLILVFFCIAYTSKAQNDSSVTLKSILLEQLKTTHNMKDWFVPPTIAVAGLTPEQANWKDSSGNHSIAQLTTHLIFWNKRVLNNLRGIKQDPFNADNKETFSPVDEKSWPATIKELDNVLTGIEDAVQNADDATLAKIASTIAHIGTHNAYHTGQIVYIRKMKGWWDDNNGVK</sequence>
<dbReference type="Proteomes" id="UP000199031">
    <property type="component" value="Unassembled WGS sequence"/>
</dbReference>
<proteinExistence type="predicted"/>
<dbReference type="Gene3D" id="1.20.120.450">
    <property type="entry name" value="dinb family like domain"/>
    <property type="match status" value="1"/>
</dbReference>
<evidence type="ECO:0000313" key="2">
    <source>
        <dbReference type="EMBL" id="SFQ04319.1"/>
    </source>
</evidence>
<dbReference type="RefSeq" id="WP_090657693.1">
    <property type="nucleotide sequence ID" value="NZ_FOXQ01000004.1"/>
</dbReference>
<dbReference type="Pfam" id="PF12867">
    <property type="entry name" value="DinB_2"/>
    <property type="match status" value="1"/>
</dbReference>
<dbReference type="STRING" id="1465490.SAMN05444277_104289"/>
<gene>
    <name evidence="2" type="ORF">SAMN05444277_104289</name>
</gene>
<protein>
    <submittedName>
        <fullName evidence="2">Uncharacterized damage-inducible protein DinB (Forms a four-helix bundle)</fullName>
    </submittedName>
</protein>
<dbReference type="SUPFAM" id="SSF109854">
    <property type="entry name" value="DinB/YfiT-like putative metalloenzymes"/>
    <property type="match status" value="1"/>
</dbReference>
<feature type="domain" description="DinB-like" evidence="1">
    <location>
        <begin position="50"/>
        <end position="159"/>
    </location>
</feature>